<proteinExistence type="inferred from homology"/>
<comment type="caution">
    <text evidence="7">The sequence shown here is derived from an EMBL/GenBank/DDBJ whole genome shotgun (WGS) entry which is preliminary data.</text>
</comment>
<keyword evidence="9" id="KW-1185">Reference proteome</keyword>
<feature type="chain" id="PRO_5021346023" evidence="4">
    <location>
        <begin position="28"/>
        <end position="314"/>
    </location>
</feature>
<dbReference type="GO" id="GO:0046872">
    <property type="term" value="F:metal ion binding"/>
    <property type="evidence" value="ECO:0007669"/>
    <property type="project" value="UniProtKB-KW"/>
</dbReference>
<dbReference type="InterPro" id="IPR002828">
    <property type="entry name" value="SurE-like_Pase/nucleotidase"/>
</dbReference>
<gene>
    <name evidence="6" type="ORF">C8Q71DRAFT_190663</name>
    <name evidence="7" type="ORF">EVJ58_g2076</name>
</gene>
<dbReference type="Gene3D" id="3.40.1210.10">
    <property type="entry name" value="Survival protein SurE-like phosphatase/nucleotidase"/>
    <property type="match status" value="1"/>
</dbReference>
<evidence type="ECO:0000256" key="2">
    <source>
        <dbReference type="ARBA" id="ARBA00022723"/>
    </source>
</evidence>
<keyword evidence="3" id="KW-0378">Hydrolase</keyword>
<evidence type="ECO:0000313" key="6">
    <source>
        <dbReference type="EMBL" id="KAH9833606.1"/>
    </source>
</evidence>
<dbReference type="Proteomes" id="UP000814176">
    <property type="component" value="Unassembled WGS sequence"/>
</dbReference>
<dbReference type="EMBL" id="JADCUA010000018">
    <property type="protein sequence ID" value="KAH9833606.1"/>
    <property type="molecule type" value="Genomic_DNA"/>
</dbReference>
<evidence type="ECO:0000256" key="1">
    <source>
        <dbReference type="ARBA" id="ARBA00011062"/>
    </source>
</evidence>
<evidence type="ECO:0000256" key="4">
    <source>
        <dbReference type="SAM" id="SignalP"/>
    </source>
</evidence>
<dbReference type="InterPro" id="IPR036523">
    <property type="entry name" value="SurE-like_sf"/>
</dbReference>
<dbReference type="GeneID" id="71997599"/>
<reference evidence="7 8" key="1">
    <citation type="submission" date="2019-01" db="EMBL/GenBank/DDBJ databases">
        <title>Genome sequencing of the rare red list fungi Fomitopsis rosea.</title>
        <authorList>
            <person name="Buettner E."/>
            <person name="Kellner H."/>
        </authorList>
    </citation>
    <scope>NUCLEOTIDE SEQUENCE [LARGE SCALE GENOMIC DNA]</scope>
    <source>
        <strain evidence="7 8">DSM 105464</strain>
    </source>
</reference>
<comment type="similarity">
    <text evidence="1">Belongs to the SurE nucleotidase family.</text>
</comment>
<dbReference type="Proteomes" id="UP000298390">
    <property type="component" value="Unassembled WGS sequence"/>
</dbReference>
<evidence type="ECO:0000313" key="9">
    <source>
        <dbReference type="Proteomes" id="UP000814176"/>
    </source>
</evidence>
<organism evidence="7 8">
    <name type="scientific">Rhodofomes roseus</name>
    <dbReference type="NCBI Taxonomy" id="34475"/>
    <lineage>
        <taxon>Eukaryota</taxon>
        <taxon>Fungi</taxon>
        <taxon>Dikarya</taxon>
        <taxon>Basidiomycota</taxon>
        <taxon>Agaricomycotina</taxon>
        <taxon>Agaricomycetes</taxon>
        <taxon>Polyporales</taxon>
        <taxon>Rhodofomes</taxon>
    </lineage>
</organism>
<feature type="signal peptide" evidence="4">
    <location>
        <begin position="1"/>
        <end position="27"/>
    </location>
</feature>
<dbReference type="AlphaFoldDB" id="A0A4Y9YUQ4"/>
<feature type="domain" description="Survival protein SurE-like phosphatase/nucleotidase" evidence="5">
    <location>
        <begin position="29"/>
        <end position="231"/>
    </location>
</feature>
<protein>
    <submittedName>
        <fullName evidence="6">Sure-like protein</fullName>
    </submittedName>
</protein>
<dbReference type="GO" id="GO:0008252">
    <property type="term" value="F:nucleotidase activity"/>
    <property type="evidence" value="ECO:0007669"/>
    <property type="project" value="InterPro"/>
</dbReference>
<evidence type="ECO:0000313" key="7">
    <source>
        <dbReference type="EMBL" id="TFY65291.1"/>
    </source>
</evidence>
<dbReference type="SUPFAM" id="SSF64167">
    <property type="entry name" value="SurE-like"/>
    <property type="match status" value="1"/>
</dbReference>
<dbReference type="RefSeq" id="XP_047776346.1">
    <property type="nucleotide sequence ID" value="XM_047916867.1"/>
</dbReference>
<name>A0A4Y9YUQ4_9APHY</name>
<dbReference type="PANTHER" id="PTHR30457:SF0">
    <property type="entry name" value="PHOSPHATASE, PUTATIVE (AFU_ORTHOLOGUE AFUA_4G01070)-RELATED"/>
    <property type="match status" value="1"/>
</dbReference>
<dbReference type="InterPro" id="IPR030048">
    <property type="entry name" value="SurE"/>
</dbReference>
<accession>A0A4Y9YUQ4</accession>
<evidence type="ECO:0000313" key="8">
    <source>
        <dbReference type="Proteomes" id="UP000298390"/>
    </source>
</evidence>
<dbReference type="OrthoDB" id="4018688at2759"/>
<reference evidence="6 9" key="2">
    <citation type="journal article" date="2021" name="Environ. Microbiol.">
        <title>Gene family expansions and transcriptome signatures uncover fungal adaptations to wood decay.</title>
        <authorList>
            <person name="Hage H."/>
            <person name="Miyauchi S."/>
            <person name="Viragh M."/>
            <person name="Drula E."/>
            <person name="Min B."/>
            <person name="Chaduli D."/>
            <person name="Navarro D."/>
            <person name="Favel A."/>
            <person name="Norest M."/>
            <person name="Lesage-Meessen L."/>
            <person name="Balint B."/>
            <person name="Merenyi Z."/>
            <person name="de Eugenio L."/>
            <person name="Morin E."/>
            <person name="Martinez A.T."/>
            <person name="Baldrian P."/>
            <person name="Stursova M."/>
            <person name="Martinez M.J."/>
            <person name="Novotny C."/>
            <person name="Magnuson J.K."/>
            <person name="Spatafora J.W."/>
            <person name="Maurice S."/>
            <person name="Pangilinan J."/>
            <person name="Andreopoulos W."/>
            <person name="LaButti K."/>
            <person name="Hundley H."/>
            <person name="Na H."/>
            <person name="Kuo A."/>
            <person name="Barry K."/>
            <person name="Lipzen A."/>
            <person name="Henrissat B."/>
            <person name="Riley R."/>
            <person name="Ahrendt S."/>
            <person name="Nagy L.G."/>
            <person name="Grigoriev I.V."/>
            <person name="Martin F."/>
            <person name="Rosso M.N."/>
        </authorList>
    </citation>
    <scope>NUCLEOTIDE SEQUENCE [LARGE SCALE GENOMIC DNA]</scope>
    <source>
        <strain evidence="6 9">CIRM-BRFM 1785</strain>
    </source>
</reference>
<evidence type="ECO:0000256" key="3">
    <source>
        <dbReference type="ARBA" id="ARBA00022801"/>
    </source>
</evidence>
<keyword evidence="4" id="KW-0732">Signal</keyword>
<evidence type="ECO:0000259" key="5">
    <source>
        <dbReference type="Pfam" id="PF01975"/>
    </source>
</evidence>
<dbReference type="Pfam" id="PF01975">
    <property type="entry name" value="SurE"/>
    <property type="match status" value="1"/>
</dbReference>
<dbReference type="EMBL" id="SEKV01000073">
    <property type="protein sequence ID" value="TFY65291.1"/>
    <property type="molecule type" value="Genomic_DNA"/>
</dbReference>
<sequence length="314" mass="33461">MFRSSSQAFIALVLLASRFLAVHNAQAQVVISNNDGWATAQIRAQFDALTEKGYDAFLSAPALKQSGKGSYTTTPEVLTEPCQFDTCPVGSPPFGYNASDSRLNYVNAYPANAANYGVNVISPRFTNGHPPDLLVSGPDIGPNVGFLTQYSGTVGAASAASLQNIPAAAFSGVSGAQVSYTTLTSDPYANSTIAARIYSDLTVHFVGTLFEAIDIGLPIILPRAVIVNVNYGSIIGCGRPGDYKWVFARNRKDDSAVDALMCDDYLPTELEVLRSQGCYVSVSALDAETKTDVDAGTQALVMMKLHFLPWSCLE</sequence>
<dbReference type="PANTHER" id="PTHR30457">
    <property type="entry name" value="5'-NUCLEOTIDASE SURE"/>
    <property type="match status" value="1"/>
</dbReference>
<dbReference type="STRING" id="34475.A0A4Y9YUQ4"/>
<keyword evidence="2" id="KW-0479">Metal-binding</keyword>